<name>A0ABT8YGR2_9HYPH</name>
<reference evidence="1" key="1">
    <citation type="journal article" date="2015" name="Int. J. Syst. Evol. Microbiol.">
        <title>Rhizobium alvei sp. nov., isolated from a freshwater river.</title>
        <authorList>
            <person name="Sheu S.Y."/>
            <person name="Huang H.W."/>
            <person name="Young C.C."/>
            <person name="Chen W.M."/>
        </authorList>
    </citation>
    <scope>NUCLEOTIDE SEQUENCE</scope>
    <source>
        <strain evidence="1">TNR-22</strain>
    </source>
</reference>
<protein>
    <submittedName>
        <fullName evidence="1">Uncharacterized protein</fullName>
    </submittedName>
</protein>
<dbReference type="Proteomes" id="UP001174932">
    <property type="component" value="Unassembled WGS sequence"/>
</dbReference>
<reference evidence="1" key="2">
    <citation type="submission" date="2023-07" db="EMBL/GenBank/DDBJ databases">
        <authorList>
            <person name="Shen H."/>
        </authorList>
    </citation>
    <scope>NUCLEOTIDE SEQUENCE</scope>
    <source>
        <strain evidence="1">TNR-22</strain>
    </source>
</reference>
<gene>
    <name evidence="1" type="ORF">Q4481_02720</name>
</gene>
<sequence>MTYWVNFENPTPLCRMGWGVTAIDEADARVIVMGSPEWAREPCAIASIRAISFDEIEKNHVRPNMGNILARGIWFPDGI</sequence>
<proteinExistence type="predicted"/>
<comment type="caution">
    <text evidence="1">The sequence shown here is derived from an EMBL/GenBank/DDBJ whole genome shotgun (WGS) entry which is preliminary data.</text>
</comment>
<dbReference type="RefSeq" id="WP_304374720.1">
    <property type="nucleotide sequence ID" value="NZ_JAUOZU010000001.1"/>
</dbReference>
<evidence type="ECO:0000313" key="2">
    <source>
        <dbReference type="Proteomes" id="UP001174932"/>
    </source>
</evidence>
<evidence type="ECO:0000313" key="1">
    <source>
        <dbReference type="EMBL" id="MDO6962852.1"/>
    </source>
</evidence>
<dbReference type="EMBL" id="JAUOZU010000001">
    <property type="protein sequence ID" value="MDO6962852.1"/>
    <property type="molecule type" value="Genomic_DNA"/>
</dbReference>
<accession>A0ABT8YGR2</accession>
<keyword evidence="2" id="KW-1185">Reference proteome</keyword>
<organism evidence="1 2">
    <name type="scientific">Rhizobium alvei</name>
    <dbReference type="NCBI Taxonomy" id="1132659"/>
    <lineage>
        <taxon>Bacteria</taxon>
        <taxon>Pseudomonadati</taxon>
        <taxon>Pseudomonadota</taxon>
        <taxon>Alphaproteobacteria</taxon>
        <taxon>Hyphomicrobiales</taxon>
        <taxon>Rhizobiaceae</taxon>
        <taxon>Rhizobium/Agrobacterium group</taxon>
        <taxon>Rhizobium</taxon>
    </lineage>
</organism>